<accession>A0A927GAJ9</accession>
<reference evidence="1" key="1">
    <citation type="submission" date="2020-09" db="EMBL/GenBank/DDBJ databases">
        <authorList>
            <person name="Kim M.K."/>
        </authorList>
    </citation>
    <scope>NUCLEOTIDE SEQUENCE</scope>
    <source>
        <strain evidence="1">BT702</strain>
    </source>
</reference>
<dbReference type="EMBL" id="JACWZY010000062">
    <property type="protein sequence ID" value="MBD2705621.1"/>
    <property type="molecule type" value="Genomic_DNA"/>
</dbReference>
<name>A0A927GAJ9_9BACT</name>
<dbReference type="RefSeq" id="WP_190893237.1">
    <property type="nucleotide sequence ID" value="NZ_JACWZY010000062.1"/>
</dbReference>
<dbReference type="AlphaFoldDB" id="A0A927GAJ9"/>
<proteinExistence type="predicted"/>
<protein>
    <submittedName>
        <fullName evidence="1">Uncharacterized protein</fullName>
    </submittedName>
</protein>
<keyword evidence="2" id="KW-1185">Reference proteome</keyword>
<organism evidence="1 2">
    <name type="scientific">Spirosoma profusum</name>
    <dbReference type="NCBI Taxonomy" id="2771354"/>
    <lineage>
        <taxon>Bacteria</taxon>
        <taxon>Pseudomonadati</taxon>
        <taxon>Bacteroidota</taxon>
        <taxon>Cytophagia</taxon>
        <taxon>Cytophagales</taxon>
        <taxon>Cytophagaceae</taxon>
        <taxon>Spirosoma</taxon>
    </lineage>
</organism>
<evidence type="ECO:0000313" key="2">
    <source>
        <dbReference type="Proteomes" id="UP000598820"/>
    </source>
</evidence>
<sequence length="156" mass="16276">MVLLQAALEVQRPFVGAVQGGFGEVIHPFGGRKRQLFAVGKRPDVEHVDALRFALLGSQGAGIEVDREAKYGGGRVGQAGAELAGIVLTGWLRGVLRPLLAAKTGIGLARWIGNLGIEIAGTGHRLFIIFGAGNVSARISGLLGYGANYCHGAYSL</sequence>
<comment type="caution">
    <text evidence="1">The sequence shown here is derived from an EMBL/GenBank/DDBJ whole genome shotgun (WGS) entry which is preliminary data.</text>
</comment>
<evidence type="ECO:0000313" key="1">
    <source>
        <dbReference type="EMBL" id="MBD2705621.1"/>
    </source>
</evidence>
<gene>
    <name evidence="1" type="ORF">IC229_33745</name>
</gene>
<dbReference type="Proteomes" id="UP000598820">
    <property type="component" value="Unassembled WGS sequence"/>
</dbReference>